<keyword evidence="8" id="KW-0067">ATP-binding</keyword>
<evidence type="ECO:0000256" key="5">
    <source>
        <dbReference type="ARBA" id="ARBA00023136"/>
    </source>
</evidence>
<evidence type="ECO:0000259" key="7">
    <source>
        <dbReference type="Pfam" id="PF01061"/>
    </source>
</evidence>
<evidence type="ECO:0000256" key="2">
    <source>
        <dbReference type="ARBA" id="ARBA00022448"/>
    </source>
</evidence>
<dbReference type="AlphaFoldDB" id="A0A1V9YTF3"/>
<name>A0A1V9YTF3_9STRA</name>
<dbReference type="Pfam" id="PF01061">
    <property type="entry name" value="ABC2_membrane"/>
    <property type="match status" value="1"/>
</dbReference>
<keyword evidence="8" id="KW-0547">Nucleotide-binding</keyword>
<gene>
    <name evidence="8" type="ORF">THRCLA_09936</name>
</gene>
<keyword evidence="4 6" id="KW-1133">Transmembrane helix</keyword>
<keyword evidence="5 6" id="KW-0472">Membrane</keyword>
<evidence type="ECO:0000256" key="1">
    <source>
        <dbReference type="ARBA" id="ARBA00004141"/>
    </source>
</evidence>
<evidence type="ECO:0000256" key="3">
    <source>
        <dbReference type="ARBA" id="ARBA00022692"/>
    </source>
</evidence>
<dbReference type="GO" id="GO:0016020">
    <property type="term" value="C:membrane"/>
    <property type="evidence" value="ECO:0007669"/>
    <property type="project" value="UniProtKB-SubCell"/>
</dbReference>
<dbReference type="STRING" id="74557.A0A1V9YTF3"/>
<feature type="transmembrane region" description="Helical" evidence="6">
    <location>
        <begin position="51"/>
        <end position="71"/>
    </location>
</feature>
<keyword evidence="3 6" id="KW-0812">Transmembrane</keyword>
<protein>
    <submittedName>
        <fullName evidence="8">ATP-binding Cassette (ABC) Superfamily</fullName>
    </submittedName>
</protein>
<comment type="subcellular location">
    <subcellularLocation>
        <location evidence="1">Membrane</location>
        <topology evidence="1">Multi-pass membrane protein</topology>
    </subcellularLocation>
</comment>
<dbReference type="GO" id="GO:0005524">
    <property type="term" value="F:ATP binding"/>
    <property type="evidence" value="ECO:0007669"/>
    <property type="project" value="UniProtKB-KW"/>
</dbReference>
<dbReference type="GO" id="GO:0140359">
    <property type="term" value="F:ABC-type transporter activity"/>
    <property type="evidence" value="ECO:0007669"/>
    <property type="project" value="InterPro"/>
</dbReference>
<keyword evidence="9" id="KW-1185">Reference proteome</keyword>
<evidence type="ECO:0000313" key="9">
    <source>
        <dbReference type="Proteomes" id="UP000243217"/>
    </source>
</evidence>
<accession>A0A1V9YTF3</accession>
<comment type="caution">
    <text evidence="8">The sequence shown here is derived from an EMBL/GenBank/DDBJ whole genome shotgun (WGS) entry which is preliminary data.</text>
</comment>
<feature type="transmembrane region" description="Helical" evidence="6">
    <location>
        <begin position="162"/>
        <end position="185"/>
    </location>
</feature>
<feature type="transmembrane region" description="Helical" evidence="6">
    <location>
        <begin position="123"/>
        <end position="150"/>
    </location>
</feature>
<feature type="transmembrane region" description="Helical" evidence="6">
    <location>
        <begin position="293"/>
        <end position="314"/>
    </location>
</feature>
<dbReference type="InterPro" id="IPR013525">
    <property type="entry name" value="ABC2_TM"/>
</dbReference>
<sequence length="319" mass="36162">MCQNVVAFAQPQPNLPELRFTQKRAASPGTQFKMLIQRFFRMYWRTPSYNFTRFMCYIFLSVLLGVMYINVDYSAYSGATSGMGMMFMLALFGSVVCFNCMLPLASEERPSFYRERACQTYQAWWYFVASTLVEIPYCIGLALIIIATFYPLVGFSGSAADIFLFIFGFTLLAILSVSIGEFLAFAIPQIEIASLMLILINGIFSLFVGFNPPASQIPSGYRWLYHITPLKYCLALLTSIAFGKCDDGTEYGCLVLRDVSPAILNKVGTPTITLKTFVEEIFEMRADEVGWNILGIFISIFVFRFGTLLSMQFLNYQKR</sequence>
<reference evidence="8 9" key="1">
    <citation type="journal article" date="2014" name="Genome Biol. Evol.">
        <title>The secreted proteins of Achlya hypogyna and Thraustotheca clavata identify the ancestral oomycete secretome and reveal gene acquisitions by horizontal gene transfer.</title>
        <authorList>
            <person name="Misner I."/>
            <person name="Blouin N."/>
            <person name="Leonard G."/>
            <person name="Richards T.A."/>
            <person name="Lane C.E."/>
        </authorList>
    </citation>
    <scope>NUCLEOTIDE SEQUENCE [LARGE SCALE GENOMIC DNA]</scope>
    <source>
        <strain evidence="8 9">ATCC 34112</strain>
    </source>
</reference>
<proteinExistence type="predicted"/>
<dbReference type="PANTHER" id="PTHR19241">
    <property type="entry name" value="ATP-BINDING CASSETTE TRANSPORTER"/>
    <property type="match status" value="1"/>
</dbReference>
<feature type="transmembrane region" description="Helical" evidence="6">
    <location>
        <begin position="192"/>
        <end position="210"/>
    </location>
</feature>
<evidence type="ECO:0000313" key="8">
    <source>
        <dbReference type="EMBL" id="OQR89074.1"/>
    </source>
</evidence>
<evidence type="ECO:0000256" key="6">
    <source>
        <dbReference type="SAM" id="Phobius"/>
    </source>
</evidence>
<keyword evidence="2" id="KW-0813">Transport</keyword>
<feature type="domain" description="ABC-2 type transporter transmembrane" evidence="7">
    <location>
        <begin position="30"/>
        <end position="241"/>
    </location>
</feature>
<dbReference type="EMBL" id="JNBS01002871">
    <property type="protein sequence ID" value="OQR89074.1"/>
    <property type="molecule type" value="Genomic_DNA"/>
</dbReference>
<dbReference type="Proteomes" id="UP000243217">
    <property type="component" value="Unassembled WGS sequence"/>
</dbReference>
<evidence type="ECO:0000256" key="4">
    <source>
        <dbReference type="ARBA" id="ARBA00022989"/>
    </source>
</evidence>
<organism evidence="8 9">
    <name type="scientific">Thraustotheca clavata</name>
    <dbReference type="NCBI Taxonomy" id="74557"/>
    <lineage>
        <taxon>Eukaryota</taxon>
        <taxon>Sar</taxon>
        <taxon>Stramenopiles</taxon>
        <taxon>Oomycota</taxon>
        <taxon>Saprolegniomycetes</taxon>
        <taxon>Saprolegniales</taxon>
        <taxon>Achlyaceae</taxon>
        <taxon>Thraustotheca</taxon>
    </lineage>
</organism>
<feature type="transmembrane region" description="Helical" evidence="6">
    <location>
        <begin position="83"/>
        <end position="102"/>
    </location>
</feature>